<protein>
    <submittedName>
        <fullName evidence="1">Uncharacterized protein</fullName>
    </submittedName>
</protein>
<dbReference type="AlphaFoldDB" id="A0A5B7CK15"/>
<accession>A0A5B7CK15</accession>
<name>A0A5B7CK15_PORTR</name>
<keyword evidence="2" id="KW-1185">Reference proteome</keyword>
<proteinExistence type="predicted"/>
<organism evidence="1 2">
    <name type="scientific">Portunus trituberculatus</name>
    <name type="common">Swimming crab</name>
    <name type="synonym">Neptunus trituberculatus</name>
    <dbReference type="NCBI Taxonomy" id="210409"/>
    <lineage>
        <taxon>Eukaryota</taxon>
        <taxon>Metazoa</taxon>
        <taxon>Ecdysozoa</taxon>
        <taxon>Arthropoda</taxon>
        <taxon>Crustacea</taxon>
        <taxon>Multicrustacea</taxon>
        <taxon>Malacostraca</taxon>
        <taxon>Eumalacostraca</taxon>
        <taxon>Eucarida</taxon>
        <taxon>Decapoda</taxon>
        <taxon>Pleocyemata</taxon>
        <taxon>Brachyura</taxon>
        <taxon>Eubrachyura</taxon>
        <taxon>Portunoidea</taxon>
        <taxon>Portunidae</taxon>
        <taxon>Portuninae</taxon>
        <taxon>Portunus</taxon>
    </lineage>
</organism>
<gene>
    <name evidence="1" type="ORF">E2C01_001744</name>
</gene>
<evidence type="ECO:0000313" key="1">
    <source>
        <dbReference type="EMBL" id="MPC09141.1"/>
    </source>
</evidence>
<evidence type="ECO:0000313" key="2">
    <source>
        <dbReference type="Proteomes" id="UP000324222"/>
    </source>
</evidence>
<dbReference type="Proteomes" id="UP000324222">
    <property type="component" value="Unassembled WGS sequence"/>
</dbReference>
<dbReference type="EMBL" id="VSRR010000057">
    <property type="protein sequence ID" value="MPC09141.1"/>
    <property type="molecule type" value="Genomic_DNA"/>
</dbReference>
<reference evidence="1 2" key="1">
    <citation type="submission" date="2019-05" db="EMBL/GenBank/DDBJ databases">
        <title>Another draft genome of Portunus trituberculatus and its Hox gene families provides insights of decapod evolution.</title>
        <authorList>
            <person name="Jeong J.-H."/>
            <person name="Song I."/>
            <person name="Kim S."/>
            <person name="Choi T."/>
            <person name="Kim D."/>
            <person name="Ryu S."/>
            <person name="Kim W."/>
        </authorList>
    </citation>
    <scope>NUCLEOTIDE SEQUENCE [LARGE SCALE GENOMIC DNA]</scope>
    <source>
        <tissue evidence="1">Muscle</tissue>
    </source>
</reference>
<sequence>MLECSWLFTYGNKSRLKWEKQHNSVNGALIRGEACVAAASLSCICVHDSSISKPVGVSS</sequence>
<comment type="caution">
    <text evidence="1">The sequence shown here is derived from an EMBL/GenBank/DDBJ whole genome shotgun (WGS) entry which is preliminary data.</text>
</comment>